<dbReference type="RefSeq" id="WP_167072675.1">
    <property type="nucleotide sequence ID" value="NZ_JAAOZC010000003.1"/>
</dbReference>
<dbReference type="InterPro" id="IPR024079">
    <property type="entry name" value="MetalloPept_cat_dom_sf"/>
</dbReference>
<evidence type="ECO:0000313" key="11">
    <source>
        <dbReference type="EMBL" id="NIJ07814.1"/>
    </source>
</evidence>
<keyword evidence="4" id="KW-0479">Metal-binding</keyword>
<dbReference type="PROSITE" id="PS51885">
    <property type="entry name" value="NEPRILYSIN"/>
    <property type="match status" value="1"/>
</dbReference>
<dbReference type="Gene3D" id="3.40.390.10">
    <property type="entry name" value="Collagenase (Catalytic Domain)"/>
    <property type="match status" value="1"/>
</dbReference>
<evidence type="ECO:0000259" key="9">
    <source>
        <dbReference type="Pfam" id="PF01431"/>
    </source>
</evidence>
<keyword evidence="12" id="KW-1185">Reference proteome</keyword>
<keyword evidence="5 11" id="KW-0378">Hydrolase</keyword>
<comment type="cofactor">
    <cofactor evidence="1">
        <name>Zn(2+)</name>
        <dbReference type="ChEBI" id="CHEBI:29105"/>
    </cofactor>
</comment>
<reference evidence="11 12" key="1">
    <citation type="submission" date="2020-03" db="EMBL/GenBank/DDBJ databases">
        <title>Genomic Encyclopedia of Type Strains, Phase III (KMG-III): the genomes of soil and plant-associated and newly described type strains.</title>
        <authorList>
            <person name="Whitman W."/>
        </authorList>
    </citation>
    <scope>NUCLEOTIDE SEQUENCE [LARGE SCALE GENOMIC DNA]</scope>
    <source>
        <strain evidence="11 12">CECT 8804</strain>
    </source>
</reference>
<name>A0ABX0TSU2_9SPHN</name>
<evidence type="ECO:0000256" key="7">
    <source>
        <dbReference type="ARBA" id="ARBA00023049"/>
    </source>
</evidence>
<dbReference type="Proteomes" id="UP000727456">
    <property type="component" value="Unassembled WGS sequence"/>
</dbReference>
<sequence length="673" mass="73859">MTKHRLIALATASLLAIAGAQPGAAADAPLSAAKYAPWGIDLAGGDHSVKPGDDFDRYVNGTWYDHATIDPDIPYAGPVVDNYKLSQVQLRTIIEESPKTSPIGAMFGSFMDEARVEALDAKPLAPDIARVAATRDKTAFAALMGANTRGFGATLFGFEIIPDPRHPVLNVLAMGQDGLGLPDRDYYLKAQFKPQLDAYHAYVERLFGMIGYPDPKGSADAVLAFETKVAQVSWSAQDRRDIVKVVNPMTLPEIEAYAPGVPWKTYLDAATFTHPGTIIVGEKTAIKALAALYAETPLATLQAWEAFHVAHDASPYLSKRFVDSRFAFTRTLSGVSQQRPRWKRGVQLVDGSLGELVGKTYVERYFTPAAKAEMVSMIANLKAAMHDRIEGLTWMSPATKTHALEKLSRMRVMVGYPDKWRSYAALRIDPNDLYGNVQRSQAFEFAYHADDLGKPVDHQKWGMTPQTVNAYNNGLENVIVFPAGYLQPPSFNPAADPAVNYGAIGAVIGHEISHGFDDQGRKIDATGALRDWWTPEDAKRFEAQAAGFGAQYDSYEPVPGMHVNGKLTMGENIADMAGLLVALDAYHRSLGGKPAPMLDGFTGDQRFFMAHAQENREKANADALRSQMASDPHTPSKFRAIGPERNIDAWYQAFDVTPGQKYYIAPDKRTRIW</sequence>
<dbReference type="SUPFAM" id="SSF55486">
    <property type="entry name" value="Metalloproteases ('zincins'), catalytic domain"/>
    <property type="match status" value="1"/>
</dbReference>
<organism evidence="11 12">
    <name type="scientific">Sphingomonas vulcanisoli</name>
    <dbReference type="NCBI Taxonomy" id="1658060"/>
    <lineage>
        <taxon>Bacteria</taxon>
        <taxon>Pseudomonadati</taxon>
        <taxon>Pseudomonadota</taxon>
        <taxon>Alphaproteobacteria</taxon>
        <taxon>Sphingomonadales</taxon>
        <taxon>Sphingomonadaceae</taxon>
        <taxon>Sphingomonas</taxon>
    </lineage>
</organism>
<evidence type="ECO:0000313" key="12">
    <source>
        <dbReference type="Proteomes" id="UP000727456"/>
    </source>
</evidence>
<keyword evidence="8" id="KW-0732">Signal</keyword>
<feature type="signal peptide" evidence="8">
    <location>
        <begin position="1"/>
        <end position="25"/>
    </location>
</feature>
<evidence type="ECO:0000256" key="2">
    <source>
        <dbReference type="ARBA" id="ARBA00007357"/>
    </source>
</evidence>
<evidence type="ECO:0000259" key="10">
    <source>
        <dbReference type="Pfam" id="PF05649"/>
    </source>
</evidence>
<dbReference type="Pfam" id="PF05649">
    <property type="entry name" value="Peptidase_M13_N"/>
    <property type="match status" value="1"/>
</dbReference>
<dbReference type="InterPro" id="IPR042089">
    <property type="entry name" value="Peptidase_M13_dom_2"/>
</dbReference>
<dbReference type="PANTHER" id="PTHR11733:SF167">
    <property type="entry name" value="FI17812P1-RELATED"/>
    <property type="match status" value="1"/>
</dbReference>
<protein>
    <submittedName>
        <fullName evidence="11">Endopeptidase</fullName>
        <ecNumber evidence="11">3.4.24.-</ecNumber>
    </submittedName>
</protein>
<evidence type="ECO:0000256" key="6">
    <source>
        <dbReference type="ARBA" id="ARBA00022833"/>
    </source>
</evidence>
<dbReference type="InterPro" id="IPR000718">
    <property type="entry name" value="Peptidase_M13"/>
</dbReference>
<dbReference type="PANTHER" id="PTHR11733">
    <property type="entry name" value="ZINC METALLOPROTEASE FAMILY M13 NEPRILYSIN-RELATED"/>
    <property type="match status" value="1"/>
</dbReference>
<evidence type="ECO:0000256" key="8">
    <source>
        <dbReference type="SAM" id="SignalP"/>
    </source>
</evidence>
<gene>
    <name evidence="11" type="ORF">FHS31_001424</name>
</gene>
<dbReference type="Pfam" id="PF01431">
    <property type="entry name" value="Peptidase_M13"/>
    <property type="match status" value="1"/>
</dbReference>
<keyword evidence="3" id="KW-0645">Protease</keyword>
<dbReference type="InterPro" id="IPR018497">
    <property type="entry name" value="Peptidase_M13_C"/>
</dbReference>
<keyword evidence="7" id="KW-0482">Metalloprotease</keyword>
<keyword evidence="6" id="KW-0862">Zinc</keyword>
<dbReference type="GO" id="GO:0016787">
    <property type="term" value="F:hydrolase activity"/>
    <property type="evidence" value="ECO:0007669"/>
    <property type="project" value="UniProtKB-KW"/>
</dbReference>
<evidence type="ECO:0000256" key="4">
    <source>
        <dbReference type="ARBA" id="ARBA00022723"/>
    </source>
</evidence>
<feature type="domain" description="Peptidase M13 C-terminal" evidence="9">
    <location>
        <begin position="469"/>
        <end position="669"/>
    </location>
</feature>
<feature type="domain" description="Peptidase M13 N-terminal" evidence="10">
    <location>
        <begin position="51"/>
        <end position="417"/>
    </location>
</feature>
<proteinExistence type="inferred from homology"/>
<dbReference type="EC" id="3.4.24.-" evidence="11"/>
<comment type="caution">
    <text evidence="11">The sequence shown here is derived from an EMBL/GenBank/DDBJ whole genome shotgun (WGS) entry which is preliminary data.</text>
</comment>
<evidence type="ECO:0000256" key="3">
    <source>
        <dbReference type="ARBA" id="ARBA00022670"/>
    </source>
</evidence>
<dbReference type="CDD" id="cd08662">
    <property type="entry name" value="M13"/>
    <property type="match status" value="1"/>
</dbReference>
<evidence type="ECO:0000256" key="1">
    <source>
        <dbReference type="ARBA" id="ARBA00001947"/>
    </source>
</evidence>
<dbReference type="Gene3D" id="1.10.1380.10">
    <property type="entry name" value="Neutral endopeptidase , domain2"/>
    <property type="match status" value="1"/>
</dbReference>
<dbReference type="InterPro" id="IPR008753">
    <property type="entry name" value="Peptidase_M13_N"/>
</dbReference>
<accession>A0ABX0TSU2</accession>
<feature type="chain" id="PRO_5046049942" evidence="8">
    <location>
        <begin position="26"/>
        <end position="673"/>
    </location>
</feature>
<evidence type="ECO:0000256" key="5">
    <source>
        <dbReference type="ARBA" id="ARBA00022801"/>
    </source>
</evidence>
<dbReference type="EMBL" id="JAAOZC010000003">
    <property type="protein sequence ID" value="NIJ07814.1"/>
    <property type="molecule type" value="Genomic_DNA"/>
</dbReference>
<dbReference type="PRINTS" id="PR00786">
    <property type="entry name" value="NEPRILYSIN"/>
</dbReference>
<comment type="similarity">
    <text evidence="2">Belongs to the peptidase M13 family.</text>
</comment>